<dbReference type="GO" id="GO:0005615">
    <property type="term" value="C:extracellular space"/>
    <property type="evidence" value="ECO:0007669"/>
    <property type="project" value="InterPro"/>
</dbReference>
<dbReference type="SUPFAM" id="SSF50353">
    <property type="entry name" value="Cytokine"/>
    <property type="match status" value="1"/>
</dbReference>
<dbReference type="GO" id="GO:0006954">
    <property type="term" value="P:inflammatory response"/>
    <property type="evidence" value="ECO:0007669"/>
    <property type="project" value="InterPro"/>
</dbReference>
<dbReference type="GO" id="GO:0005125">
    <property type="term" value="F:cytokine activity"/>
    <property type="evidence" value="ECO:0007669"/>
    <property type="project" value="UniProtKB-UniRule"/>
</dbReference>
<proteinExistence type="inferred from homology"/>
<evidence type="ECO:0000313" key="7">
    <source>
        <dbReference type="Ensembl" id="ENSCAFP00845016172.1"/>
    </source>
</evidence>
<dbReference type="Ensembl" id="ENSCAFT00845020620.1">
    <property type="protein sequence ID" value="ENSCAFP00845016172.1"/>
    <property type="gene ID" value="ENSCAFG00845011516.1"/>
</dbReference>
<dbReference type="GeneTree" id="ENSGT00950000182943"/>
<dbReference type="AlphaFoldDB" id="A0A8I3NIG0"/>
<dbReference type="Proteomes" id="UP000805418">
    <property type="component" value="Chromosome 17"/>
</dbReference>
<gene>
    <name evidence="7" type="primary">IL36G</name>
</gene>
<dbReference type="PANTHER" id="PTHR10078">
    <property type="entry name" value="INTERLEUKIN-1 FAMILY MEMBER"/>
    <property type="match status" value="1"/>
</dbReference>
<keyword evidence="8" id="KW-1185">Reference proteome</keyword>
<evidence type="ECO:0000256" key="6">
    <source>
        <dbReference type="SAM" id="MobiDB-lite"/>
    </source>
</evidence>
<sequence>FLHQSLTGSSDIQLPHPTKVGGTSPCSPNKCQSLSEPATALGSYWSCDSILCTFDKANKPHVGEVSDLDQQVWILQGQTIVTVPRSDSVTPVTITVLPCKYPELLEQGRGIPIYLGIENPEMCLICEDSGGQPTLLLKEEEILALYNEMAPVEPFLFYHSKNGRTSTFESVAFPGWFIASSERSHPIFLTSHQGGIYNVNFNLNINA</sequence>
<evidence type="ECO:0000256" key="5">
    <source>
        <dbReference type="RuleBase" id="RU003753"/>
    </source>
</evidence>
<feature type="region of interest" description="Disordered" evidence="6">
    <location>
        <begin position="1"/>
        <end position="26"/>
    </location>
</feature>
<dbReference type="Gene3D" id="2.80.10.50">
    <property type="match status" value="1"/>
</dbReference>
<dbReference type="FunFam" id="2.80.10.50:FF:000013">
    <property type="entry name" value="Interleukin-1"/>
    <property type="match status" value="1"/>
</dbReference>
<evidence type="ECO:0000256" key="1">
    <source>
        <dbReference type="ARBA" id="ARBA00004613"/>
    </source>
</evidence>
<dbReference type="InterPro" id="IPR008996">
    <property type="entry name" value="IL1/FGF"/>
</dbReference>
<dbReference type="PRINTS" id="PR01360">
    <property type="entry name" value="INTRLEUKIN1X"/>
</dbReference>
<accession>A0A8I3NIG0</accession>
<name>A0A8I3NIG0_CANLF</name>
<dbReference type="PRINTS" id="PR00264">
    <property type="entry name" value="INTERLEUKIN1"/>
</dbReference>
<dbReference type="PANTHER" id="PTHR10078:SF27">
    <property type="entry name" value="INTERLEUKIN-36 GAMMA"/>
    <property type="match status" value="1"/>
</dbReference>
<reference evidence="7" key="3">
    <citation type="submission" date="2025-09" db="UniProtKB">
        <authorList>
            <consortium name="Ensembl"/>
        </authorList>
    </citation>
    <scope>IDENTIFICATION</scope>
    <source>
        <strain evidence="7">Boxer</strain>
    </source>
</reference>
<dbReference type="Pfam" id="PF00340">
    <property type="entry name" value="IL1"/>
    <property type="match status" value="1"/>
</dbReference>
<dbReference type="InterPro" id="IPR000975">
    <property type="entry name" value="IL-1_fam"/>
</dbReference>
<evidence type="ECO:0000313" key="8">
    <source>
        <dbReference type="Proteomes" id="UP000805418"/>
    </source>
</evidence>
<comment type="similarity">
    <text evidence="2 5">Belongs to the IL-1 family.</text>
</comment>
<dbReference type="GO" id="GO:0005149">
    <property type="term" value="F:interleukin-1 receptor binding"/>
    <property type="evidence" value="ECO:0007669"/>
    <property type="project" value="UniProtKB-UniRule"/>
</dbReference>
<feature type="compositionally biased region" description="Polar residues" evidence="6">
    <location>
        <begin position="1"/>
        <end position="12"/>
    </location>
</feature>
<comment type="subcellular location">
    <subcellularLocation>
        <location evidence="1 5">Secreted</location>
    </subcellularLocation>
</comment>
<keyword evidence="3 5" id="KW-0964">Secreted</keyword>
<dbReference type="GO" id="GO:0006955">
    <property type="term" value="P:immune response"/>
    <property type="evidence" value="ECO:0007669"/>
    <property type="project" value="InterPro"/>
</dbReference>
<reference evidence="7" key="1">
    <citation type="submission" date="2020-03" db="EMBL/GenBank/DDBJ databases">
        <title>Long-read based genome assembly of a Labrador retriever dog.</title>
        <authorList>
            <person name="Eory L."/>
            <person name="Zhang W."/>
            <person name="Schoenebeck J."/>
        </authorList>
    </citation>
    <scope>NUCLEOTIDE SEQUENCE [LARGE SCALE GENOMIC DNA]</scope>
    <source>
        <strain evidence="7">Labrador retriever</strain>
    </source>
</reference>
<dbReference type="CDD" id="cd23300">
    <property type="entry name" value="beta-trefoil_IL36"/>
    <property type="match status" value="1"/>
</dbReference>
<evidence type="ECO:0000256" key="2">
    <source>
        <dbReference type="ARBA" id="ARBA00010448"/>
    </source>
</evidence>
<evidence type="ECO:0000256" key="3">
    <source>
        <dbReference type="ARBA" id="ARBA00022525"/>
    </source>
</evidence>
<evidence type="ECO:0000256" key="4">
    <source>
        <dbReference type="ARBA" id="ARBA00034096"/>
    </source>
</evidence>
<reference evidence="7" key="2">
    <citation type="submission" date="2025-08" db="UniProtKB">
        <authorList>
            <consortium name="Ensembl"/>
        </authorList>
    </citation>
    <scope>IDENTIFICATION</scope>
    <source>
        <strain evidence="7">Boxer</strain>
    </source>
</reference>
<protein>
    <recommendedName>
        <fullName evidence="5">Interleukin-1</fullName>
    </recommendedName>
</protein>
<dbReference type="SMART" id="SM00125">
    <property type="entry name" value="IL1"/>
    <property type="match status" value="1"/>
</dbReference>
<organism evidence="7 8">
    <name type="scientific">Canis lupus familiaris</name>
    <name type="common">Dog</name>
    <name type="synonym">Canis familiaris</name>
    <dbReference type="NCBI Taxonomy" id="9615"/>
    <lineage>
        <taxon>Eukaryota</taxon>
        <taxon>Metazoa</taxon>
        <taxon>Chordata</taxon>
        <taxon>Craniata</taxon>
        <taxon>Vertebrata</taxon>
        <taxon>Euteleostomi</taxon>
        <taxon>Mammalia</taxon>
        <taxon>Eutheria</taxon>
        <taxon>Laurasiatheria</taxon>
        <taxon>Carnivora</taxon>
        <taxon>Caniformia</taxon>
        <taxon>Canidae</taxon>
        <taxon>Canis</taxon>
    </lineage>
</organism>
<dbReference type="InterPro" id="IPR003297">
    <property type="entry name" value="IL-1RA/IL-36"/>
</dbReference>
<comment type="function">
    <text evidence="4">Anti-inflammatory antagonist of interleukin-1 family of proinflammatory cytokines such as interleukin-1beta/IL1B and interleukin-1alpha/IL1A. Protects from immune dysregulation and uncontrolled systemic inflammation triggered by IL1 for a range of innate stimulatory agents such as pathogens.</text>
</comment>